<dbReference type="GO" id="GO:1990189">
    <property type="term" value="F:protein N-terminal-serine acetyltransferase activity"/>
    <property type="evidence" value="ECO:0007669"/>
    <property type="project" value="UniProtKB-EC"/>
</dbReference>
<feature type="domain" description="N-acetyltransferase" evidence="12">
    <location>
        <begin position="80"/>
        <end position="227"/>
    </location>
</feature>
<evidence type="ECO:0000313" key="13">
    <source>
        <dbReference type="EMBL" id="SHO75856.1"/>
    </source>
</evidence>
<comment type="subcellular location">
    <subcellularLocation>
        <location evidence="2">Cytoplasm</location>
    </subcellularLocation>
    <subcellularLocation>
        <location evidence="1">Nucleus</location>
    </subcellularLocation>
</comment>
<evidence type="ECO:0000256" key="3">
    <source>
        <dbReference type="ARBA" id="ARBA00008870"/>
    </source>
</evidence>
<accession>A0A1M8A097</accession>
<comment type="catalytic activity">
    <reaction evidence="11">
        <text>N-terminal L-seryl-[histone H4] + acetyl-CoA = N-terminal N(alpha)-acetyl-L-seryl-[histone H4] + CoA + H(+)</text>
        <dbReference type="Rhea" id="RHEA:50596"/>
        <dbReference type="Rhea" id="RHEA-COMP:12740"/>
        <dbReference type="Rhea" id="RHEA-COMP:12743"/>
        <dbReference type="ChEBI" id="CHEBI:15378"/>
        <dbReference type="ChEBI" id="CHEBI:57287"/>
        <dbReference type="ChEBI" id="CHEBI:57288"/>
        <dbReference type="ChEBI" id="CHEBI:64738"/>
        <dbReference type="ChEBI" id="CHEBI:83690"/>
        <dbReference type="EC" id="2.3.1.257"/>
    </reaction>
</comment>
<dbReference type="OrthoDB" id="424551at2759"/>
<keyword evidence="6" id="KW-0963">Cytoplasm</keyword>
<keyword evidence="8" id="KW-0539">Nucleus</keyword>
<comment type="catalytic activity">
    <reaction evidence="10">
        <text>N-terminal L-seryl-[histone H2A] + acetyl-CoA = N-terminal N(alpha)-acetyl-L-seryl-[histone H2A] + CoA + H(+)</text>
        <dbReference type="Rhea" id="RHEA:50600"/>
        <dbReference type="Rhea" id="RHEA-COMP:12742"/>
        <dbReference type="Rhea" id="RHEA-COMP:12744"/>
        <dbReference type="ChEBI" id="CHEBI:15378"/>
        <dbReference type="ChEBI" id="CHEBI:57287"/>
        <dbReference type="ChEBI" id="CHEBI:57288"/>
        <dbReference type="ChEBI" id="CHEBI:64738"/>
        <dbReference type="ChEBI" id="CHEBI:83690"/>
        <dbReference type="EC" id="2.3.1.257"/>
    </reaction>
</comment>
<dbReference type="Gene3D" id="3.40.630.30">
    <property type="match status" value="1"/>
</dbReference>
<dbReference type="AlphaFoldDB" id="A0A1M8A097"/>
<dbReference type="Pfam" id="PF00583">
    <property type="entry name" value="Acetyltransf_1"/>
    <property type="match status" value="1"/>
</dbReference>
<reference evidence="14" key="1">
    <citation type="journal article" date="2017" name="Nucleic Acids Res.">
        <title>Proteogenomics produces comprehensive and highly accurate protein-coding gene annotation in a complete genome assembly of Malassezia sympodialis.</title>
        <authorList>
            <person name="Zhu Y."/>
            <person name="Engstroem P.G."/>
            <person name="Tellgren-Roth C."/>
            <person name="Baudo C.D."/>
            <person name="Kennell J.C."/>
            <person name="Sun S."/>
            <person name="Billmyre R.B."/>
            <person name="Schroeder M.S."/>
            <person name="Andersson A."/>
            <person name="Holm T."/>
            <person name="Sigurgeirsson B."/>
            <person name="Wu G."/>
            <person name="Sankaranarayanan S.R."/>
            <person name="Siddharthan R."/>
            <person name="Sanyal K."/>
            <person name="Lundeberg J."/>
            <person name="Nystedt B."/>
            <person name="Boekhout T."/>
            <person name="Dawson T.L. Jr."/>
            <person name="Heitman J."/>
            <person name="Scheynius A."/>
            <person name="Lehtioe J."/>
        </authorList>
    </citation>
    <scope>NUCLEOTIDE SEQUENCE [LARGE SCALE GENOMIC DNA]</scope>
    <source>
        <strain evidence="14">ATCC 42132</strain>
    </source>
</reference>
<keyword evidence="14" id="KW-1185">Reference proteome</keyword>
<dbReference type="OMA" id="HRNARFI"/>
<dbReference type="InterPro" id="IPR039949">
    <property type="entry name" value="NAA40"/>
</dbReference>
<keyword evidence="9" id="KW-0012">Acyltransferase</keyword>
<evidence type="ECO:0000256" key="4">
    <source>
        <dbReference type="ARBA" id="ARBA00012950"/>
    </source>
</evidence>
<evidence type="ECO:0000256" key="2">
    <source>
        <dbReference type="ARBA" id="ARBA00004496"/>
    </source>
</evidence>
<evidence type="ECO:0000256" key="9">
    <source>
        <dbReference type="ARBA" id="ARBA00023315"/>
    </source>
</evidence>
<dbReference type="EMBL" id="LT671821">
    <property type="protein sequence ID" value="SHO75856.1"/>
    <property type="molecule type" value="Genomic_DNA"/>
</dbReference>
<dbReference type="SUPFAM" id="SSF55729">
    <property type="entry name" value="Acyl-CoA N-acyltransferases (Nat)"/>
    <property type="match status" value="1"/>
</dbReference>
<gene>
    <name evidence="13" type="ORF">MSYG_0189</name>
</gene>
<comment type="similarity">
    <text evidence="3">Belongs to the acetyltransferase family. NAA40 subfamily.</text>
</comment>
<evidence type="ECO:0000259" key="12">
    <source>
        <dbReference type="PROSITE" id="PS51186"/>
    </source>
</evidence>
<evidence type="ECO:0000256" key="1">
    <source>
        <dbReference type="ARBA" id="ARBA00004123"/>
    </source>
</evidence>
<protein>
    <recommendedName>
        <fullName evidence="5">N-alpha-acetyltransferase 40</fullName>
        <ecNumber evidence="4">2.3.1.257</ecNumber>
    </recommendedName>
</protein>
<evidence type="ECO:0000256" key="10">
    <source>
        <dbReference type="ARBA" id="ARBA00047821"/>
    </source>
</evidence>
<dbReference type="GO" id="GO:0010485">
    <property type="term" value="F:histone H4 acetyltransferase activity"/>
    <property type="evidence" value="ECO:0007669"/>
    <property type="project" value="InterPro"/>
</dbReference>
<dbReference type="GO" id="GO:0005634">
    <property type="term" value="C:nucleus"/>
    <property type="evidence" value="ECO:0007669"/>
    <property type="project" value="UniProtKB-SubCell"/>
</dbReference>
<evidence type="ECO:0000256" key="5">
    <source>
        <dbReference type="ARBA" id="ARBA00015043"/>
    </source>
</evidence>
<dbReference type="VEuPathDB" id="FungiDB:MSYG_0189"/>
<evidence type="ECO:0000256" key="11">
    <source>
        <dbReference type="ARBA" id="ARBA00049524"/>
    </source>
</evidence>
<evidence type="ECO:0000256" key="7">
    <source>
        <dbReference type="ARBA" id="ARBA00022679"/>
    </source>
</evidence>
<organism evidence="13 14">
    <name type="scientific">Malassezia sympodialis (strain ATCC 42132)</name>
    <name type="common">Atopic eczema-associated yeast</name>
    <dbReference type="NCBI Taxonomy" id="1230383"/>
    <lineage>
        <taxon>Eukaryota</taxon>
        <taxon>Fungi</taxon>
        <taxon>Dikarya</taxon>
        <taxon>Basidiomycota</taxon>
        <taxon>Ustilaginomycotina</taxon>
        <taxon>Malasseziomycetes</taxon>
        <taxon>Malasseziales</taxon>
        <taxon>Malasseziaceae</taxon>
        <taxon>Malassezia</taxon>
    </lineage>
</organism>
<dbReference type="PANTHER" id="PTHR20531:SF1">
    <property type="entry name" value="N-ALPHA-ACETYLTRANSFERASE 40"/>
    <property type="match status" value="1"/>
</dbReference>
<evidence type="ECO:0000256" key="6">
    <source>
        <dbReference type="ARBA" id="ARBA00022490"/>
    </source>
</evidence>
<dbReference type="InterPro" id="IPR000182">
    <property type="entry name" value="GNAT_dom"/>
</dbReference>
<dbReference type="EC" id="2.3.1.257" evidence="4"/>
<evidence type="ECO:0000256" key="8">
    <source>
        <dbReference type="ARBA" id="ARBA00023242"/>
    </source>
</evidence>
<sequence length="236" mass="27166">MEQPSRARHTVLRAQRIKSAQLQSWVAKLVEESKLPYQVKIAKAQELSTDMHECIYALLESNMRAMYEHVGIWDPNAKRAELQHRTSRFLLVLDTNTDEPARRRTRRTNASDQIWDLLGFVMWRYDVDETNDDDICASPGDDIVEVTYCYEVQVNAAARGNKIGTMMLAILEHLTWKAGMRKVALTVFRSNDAARAFYRRRGYIVDATSPDFRQGVDSHYSILCKPNPTILESRPS</sequence>
<name>A0A1M8A097_MALS4</name>
<dbReference type="GO" id="GO:0005737">
    <property type="term" value="C:cytoplasm"/>
    <property type="evidence" value="ECO:0007669"/>
    <property type="project" value="UniProtKB-SubCell"/>
</dbReference>
<evidence type="ECO:0000313" key="14">
    <source>
        <dbReference type="Proteomes" id="UP000186303"/>
    </source>
</evidence>
<dbReference type="InterPro" id="IPR016181">
    <property type="entry name" value="Acyl_CoA_acyltransferase"/>
</dbReference>
<dbReference type="PROSITE" id="PS51186">
    <property type="entry name" value="GNAT"/>
    <property type="match status" value="1"/>
</dbReference>
<keyword evidence="7" id="KW-0808">Transferase</keyword>
<dbReference type="GO" id="GO:0043998">
    <property type="term" value="F:histone H2A acetyltransferase activity"/>
    <property type="evidence" value="ECO:0007669"/>
    <property type="project" value="InterPro"/>
</dbReference>
<proteinExistence type="inferred from homology"/>
<dbReference type="STRING" id="1230383.A0A1M8A097"/>
<dbReference type="PANTHER" id="PTHR20531">
    <property type="entry name" value="N-ALPHA-ACETYLTRANSFERASE 40"/>
    <property type="match status" value="1"/>
</dbReference>
<dbReference type="Proteomes" id="UP000186303">
    <property type="component" value="Chromosome 1"/>
</dbReference>